<dbReference type="Pfam" id="PF00155">
    <property type="entry name" value="Aminotran_1_2"/>
    <property type="match status" value="1"/>
</dbReference>
<dbReference type="InterPro" id="IPR004839">
    <property type="entry name" value="Aminotransferase_I/II_large"/>
</dbReference>
<dbReference type="Gene3D" id="3.90.1150.10">
    <property type="entry name" value="Aspartate Aminotransferase, domain 1"/>
    <property type="match status" value="1"/>
</dbReference>
<sequence length="126" mass="14514">KEIIDAMYQIKPPFNVNRTALAAGVEAIKDNEWTKRAIEHNTLWAKKIFSVLKEYNIKTNEPTVNFFLMNFDEAKINSDEAFEKLAADKLIVRKMTQYKISNSLRLTIGNKEANENFIKSMGSILK</sequence>
<evidence type="ECO:0000313" key="5">
    <source>
        <dbReference type="EMBL" id="SVD57927.1"/>
    </source>
</evidence>
<dbReference type="InterPro" id="IPR050106">
    <property type="entry name" value="HistidinolP_aminotransfase"/>
</dbReference>
<dbReference type="PANTHER" id="PTHR43643:SF3">
    <property type="entry name" value="HISTIDINOL-PHOSPHATE AMINOTRANSFERASE"/>
    <property type="match status" value="1"/>
</dbReference>
<dbReference type="InterPro" id="IPR015422">
    <property type="entry name" value="PyrdxlP-dep_Trfase_small"/>
</dbReference>
<dbReference type="InterPro" id="IPR015424">
    <property type="entry name" value="PyrdxlP-dep_Trfase"/>
</dbReference>
<gene>
    <name evidence="5" type="ORF">METZ01_LOCUS410781</name>
</gene>
<keyword evidence="1" id="KW-0032">Aminotransferase</keyword>
<dbReference type="GO" id="GO:0030170">
    <property type="term" value="F:pyridoxal phosphate binding"/>
    <property type="evidence" value="ECO:0007669"/>
    <property type="project" value="InterPro"/>
</dbReference>
<feature type="non-terminal residue" evidence="5">
    <location>
        <position position="1"/>
    </location>
</feature>
<dbReference type="EMBL" id="UINC01159695">
    <property type="protein sequence ID" value="SVD57927.1"/>
    <property type="molecule type" value="Genomic_DNA"/>
</dbReference>
<evidence type="ECO:0000256" key="2">
    <source>
        <dbReference type="ARBA" id="ARBA00022679"/>
    </source>
</evidence>
<protein>
    <recommendedName>
        <fullName evidence="4">Aminotransferase class I/classII large domain-containing protein</fullName>
    </recommendedName>
</protein>
<dbReference type="GO" id="GO:0008483">
    <property type="term" value="F:transaminase activity"/>
    <property type="evidence" value="ECO:0007669"/>
    <property type="project" value="UniProtKB-KW"/>
</dbReference>
<evidence type="ECO:0000256" key="3">
    <source>
        <dbReference type="ARBA" id="ARBA00022898"/>
    </source>
</evidence>
<organism evidence="5">
    <name type="scientific">marine metagenome</name>
    <dbReference type="NCBI Taxonomy" id="408172"/>
    <lineage>
        <taxon>unclassified sequences</taxon>
        <taxon>metagenomes</taxon>
        <taxon>ecological metagenomes</taxon>
    </lineage>
</organism>
<name>A0A382WGG7_9ZZZZ</name>
<evidence type="ECO:0000259" key="4">
    <source>
        <dbReference type="Pfam" id="PF00155"/>
    </source>
</evidence>
<accession>A0A382WGG7</accession>
<dbReference type="SUPFAM" id="SSF53383">
    <property type="entry name" value="PLP-dependent transferases"/>
    <property type="match status" value="1"/>
</dbReference>
<proteinExistence type="predicted"/>
<keyword evidence="2" id="KW-0808">Transferase</keyword>
<dbReference type="AlphaFoldDB" id="A0A382WGG7"/>
<feature type="domain" description="Aminotransferase class I/classII large" evidence="4">
    <location>
        <begin position="2"/>
        <end position="119"/>
    </location>
</feature>
<evidence type="ECO:0000256" key="1">
    <source>
        <dbReference type="ARBA" id="ARBA00022576"/>
    </source>
</evidence>
<keyword evidence="3" id="KW-0663">Pyridoxal phosphate</keyword>
<reference evidence="5" key="1">
    <citation type="submission" date="2018-05" db="EMBL/GenBank/DDBJ databases">
        <authorList>
            <person name="Lanie J.A."/>
            <person name="Ng W.-L."/>
            <person name="Kazmierczak K.M."/>
            <person name="Andrzejewski T.M."/>
            <person name="Davidsen T.M."/>
            <person name="Wayne K.J."/>
            <person name="Tettelin H."/>
            <person name="Glass J.I."/>
            <person name="Rusch D."/>
            <person name="Podicherti R."/>
            <person name="Tsui H.-C.T."/>
            <person name="Winkler M.E."/>
        </authorList>
    </citation>
    <scope>NUCLEOTIDE SEQUENCE</scope>
</reference>
<dbReference type="PANTHER" id="PTHR43643">
    <property type="entry name" value="HISTIDINOL-PHOSPHATE AMINOTRANSFERASE 2"/>
    <property type="match status" value="1"/>
</dbReference>